<keyword evidence="1" id="KW-0472">Membrane</keyword>
<gene>
    <name evidence="2" type="ORF">ENM99_00230</name>
</gene>
<evidence type="ECO:0000256" key="1">
    <source>
        <dbReference type="SAM" id="Phobius"/>
    </source>
</evidence>
<comment type="caution">
    <text evidence="2">The sequence shown here is derived from an EMBL/GenBank/DDBJ whole genome shotgun (WGS) entry which is preliminary data.</text>
</comment>
<keyword evidence="1" id="KW-1133">Transmembrane helix</keyword>
<protein>
    <submittedName>
        <fullName evidence="2">Uncharacterized protein</fullName>
    </submittedName>
</protein>
<reference evidence="2" key="1">
    <citation type="journal article" date="2020" name="mSystems">
        <title>Genome- and Community-Level Interaction Insights into Carbon Utilization and Element Cycling Functions of Hydrothermarchaeota in Hydrothermal Sediment.</title>
        <authorList>
            <person name="Zhou Z."/>
            <person name="Liu Y."/>
            <person name="Xu W."/>
            <person name="Pan J."/>
            <person name="Luo Z.H."/>
            <person name="Li M."/>
        </authorList>
    </citation>
    <scope>NUCLEOTIDE SEQUENCE [LARGE SCALE GENOMIC DNA]</scope>
    <source>
        <strain evidence="2">SpSt-1135</strain>
    </source>
</reference>
<proteinExistence type="predicted"/>
<feature type="transmembrane region" description="Helical" evidence="1">
    <location>
        <begin position="26"/>
        <end position="45"/>
    </location>
</feature>
<sequence length="104" mass="12131">MDVLSLFLVVLYILVCSVFYYFNHSMIFLVFCLISLGFLVLFGILQKQKLLKQIKIESNNLKNAFLKNERINLTNAIKLDNILKEFNAILDNIVAQLKELFNEK</sequence>
<keyword evidence="1" id="KW-0812">Transmembrane</keyword>
<name>A0A7C6ECK0_DESAE</name>
<feature type="non-terminal residue" evidence="2">
    <location>
        <position position="104"/>
    </location>
</feature>
<dbReference type="AlphaFoldDB" id="A0A7C6ECK0"/>
<accession>A0A7C6ECK0</accession>
<dbReference type="EMBL" id="DRZX01000011">
    <property type="protein sequence ID" value="HHS48296.1"/>
    <property type="molecule type" value="Genomic_DNA"/>
</dbReference>
<dbReference type="Proteomes" id="UP000886400">
    <property type="component" value="Unassembled WGS sequence"/>
</dbReference>
<evidence type="ECO:0000313" key="2">
    <source>
        <dbReference type="EMBL" id="HHS48296.1"/>
    </source>
</evidence>
<organism evidence="2">
    <name type="scientific">Desulfurella acetivorans</name>
    <dbReference type="NCBI Taxonomy" id="33002"/>
    <lineage>
        <taxon>Bacteria</taxon>
        <taxon>Pseudomonadati</taxon>
        <taxon>Campylobacterota</taxon>
        <taxon>Desulfurellia</taxon>
        <taxon>Desulfurellales</taxon>
        <taxon>Desulfurellaceae</taxon>
        <taxon>Desulfurella</taxon>
    </lineage>
</organism>